<organism evidence="2 3">
    <name type="scientific">Undibacterium nitidum</name>
    <dbReference type="NCBI Taxonomy" id="2762298"/>
    <lineage>
        <taxon>Bacteria</taxon>
        <taxon>Pseudomonadati</taxon>
        <taxon>Pseudomonadota</taxon>
        <taxon>Betaproteobacteria</taxon>
        <taxon>Burkholderiales</taxon>
        <taxon>Oxalobacteraceae</taxon>
        <taxon>Undibacterium</taxon>
    </lineage>
</organism>
<dbReference type="RefSeq" id="WP_186917891.1">
    <property type="nucleotide sequence ID" value="NZ_JACOFZ010000012.1"/>
</dbReference>
<dbReference type="AlphaFoldDB" id="A0A923HQG6"/>
<sequence>MSISAFGPSPARPQVLPAPIRETRYLALQPVNNPTPYTPSKPLAPSPTPETQVPPSRPLEILNLHGQVTGTRINTSA</sequence>
<dbReference type="EMBL" id="JACOFZ010000012">
    <property type="protein sequence ID" value="MBC3883302.1"/>
    <property type="molecule type" value="Genomic_DNA"/>
</dbReference>
<gene>
    <name evidence="2" type="ORF">H8K36_18065</name>
</gene>
<keyword evidence="3" id="KW-1185">Reference proteome</keyword>
<feature type="region of interest" description="Disordered" evidence="1">
    <location>
        <begin position="29"/>
        <end position="57"/>
    </location>
</feature>
<comment type="caution">
    <text evidence="2">The sequence shown here is derived from an EMBL/GenBank/DDBJ whole genome shotgun (WGS) entry which is preliminary data.</text>
</comment>
<dbReference type="Proteomes" id="UP000627446">
    <property type="component" value="Unassembled WGS sequence"/>
</dbReference>
<protein>
    <submittedName>
        <fullName evidence="2">Uncharacterized protein</fullName>
    </submittedName>
</protein>
<reference evidence="2" key="1">
    <citation type="submission" date="2020-08" db="EMBL/GenBank/DDBJ databases">
        <title>Novel species isolated from subtropical streams in China.</title>
        <authorList>
            <person name="Lu H."/>
        </authorList>
    </citation>
    <scope>NUCLEOTIDE SEQUENCE</scope>
    <source>
        <strain evidence="2">LX22W</strain>
    </source>
</reference>
<evidence type="ECO:0000256" key="1">
    <source>
        <dbReference type="SAM" id="MobiDB-lite"/>
    </source>
</evidence>
<proteinExistence type="predicted"/>
<feature type="compositionally biased region" description="Pro residues" evidence="1">
    <location>
        <begin position="36"/>
        <end position="48"/>
    </location>
</feature>
<accession>A0A923HQG6</accession>
<name>A0A923HQG6_9BURK</name>
<evidence type="ECO:0000313" key="2">
    <source>
        <dbReference type="EMBL" id="MBC3883302.1"/>
    </source>
</evidence>
<evidence type="ECO:0000313" key="3">
    <source>
        <dbReference type="Proteomes" id="UP000627446"/>
    </source>
</evidence>